<evidence type="ECO:0000313" key="2">
    <source>
        <dbReference type="Proteomes" id="UP000663827"/>
    </source>
</evidence>
<protein>
    <submittedName>
        <fullName evidence="1">Uncharacterized protein</fullName>
    </submittedName>
</protein>
<gene>
    <name evidence="1" type="ORF">RDB_LOCUS22281</name>
</gene>
<accession>A0A8H3DTQ2</accession>
<dbReference type="AlphaFoldDB" id="A0A8H3DTQ2"/>
<reference evidence="1" key="1">
    <citation type="submission" date="2021-01" db="EMBL/GenBank/DDBJ databases">
        <authorList>
            <person name="Kaushik A."/>
        </authorList>
    </citation>
    <scope>NUCLEOTIDE SEQUENCE</scope>
    <source>
        <strain evidence="1">AG5</strain>
    </source>
</reference>
<dbReference type="EMBL" id="CAJNJQ010000447">
    <property type="protein sequence ID" value="CAE7079063.1"/>
    <property type="molecule type" value="Genomic_DNA"/>
</dbReference>
<evidence type="ECO:0000313" key="1">
    <source>
        <dbReference type="EMBL" id="CAE7079063.1"/>
    </source>
</evidence>
<organism evidence="1 2">
    <name type="scientific">Rhizoctonia solani</name>
    <dbReference type="NCBI Taxonomy" id="456999"/>
    <lineage>
        <taxon>Eukaryota</taxon>
        <taxon>Fungi</taxon>
        <taxon>Dikarya</taxon>
        <taxon>Basidiomycota</taxon>
        <taxon>Agaricomycotina</taxon>
        <taxon>Agaricomycetes</taxon>
        <taxon>Cantharellales</taxon>
        <taxon>Ceratobasidiaceae</taxon>
        <taxon>Rhizoctonia</taxon>
    </lineage>
</organism>
<dbReference type="Proteomes" id="UP000663827">
    <property type="component" value="Unassembled WGS sequence"/>
</dbReference>
<proteinExistence type="predicted"/>
<comment type="caution">
    <text evidence="1">The sequence shown here is derived from an EMBL/GenBank/DDBJ whole genome shotgun (WGS) entry which is preliminary data.</text>
</comment>
<name>A0A8H3DTQ2_9AGAM</name>
<sequence>MIYSSGVHHIREFYWGTRETLLPVYTSVEKAVEKNPNAGAVVNFLIVVQIIAEGVLERYAQLKGALVIGRAIVSGSSCAAKSAKWKSTARSMPVGIRDVDWSITKPASISGERRPELIYPITEISDVFKSKADIGVILQPGQPSLFGWLWHYLGYESVTRRNRPHLVTCIWAVDDWASAQGGIRWGIAPRELINKSSKPNKPNEYPNRRGFISGFDAAFLSSRSIRPDSVSSLGNRSQYQTSQ</sequence>
<dbReference type="Gene3D" id="3.40.50.720">
    <property type="entry name" value="NAD(P)-binding Rossmann-like Domain"/>
    <property type="match status" value="1"/>
</dbReference>